<proteinExistence type="predicted"/>
<dbReference type="InterPro" id="IPR027417">
    <property type="entry name" value="P-loop_NTPase"/>
</dbReference>
<comment type="caution">
    <text evidence="2">The sequence shown here is derived from an EMBL/GenBank/DDBJ whole genome shotgun (WGS) entry which is preliminary data.</text>
</comment>
<reference evidence="2 3" key="1">
    <citation type="submission" date="2018-08" db="EMBL/GenBank/DDBJ databases">
        <title>A genome reference for cultivated species of the human gut microbiota.</title>
        <authorList>
            <person name="Zou Y."/>
            <person name="Xue W."/>
            <person name="Luo G."/>
        </authorList>
    </citation>
    <scope>NUCLEOTIDE SEQUENCE [LARGE SCALE GENOMIC DNA]</scope>
    <source>
        <strain evidence="2 3">AM23-7AC</strain>
    </source>
</reference>
<gene>
    <name evidence="2" type="ORF">DW658_11705</name>
</gene>
<dbReference type="Proteomes" id="UP000285666">
    <property type="component" value="Unassembled WGS sequence"/>
</dbReference>
<dbReference type="Gene3D" id="3.40.50.300">
    <property type="entry name" value="P-loop containing nucleotide triphosphate hydrolases"/>
    <property type="match status" value="1"/>
</dbReference>
<sequence>MEDTITGVEFYSNVKTSEVEWIWYPYIPCGKITMLQGDPGEGKSTLIIHIAAILTKGGYLPDGQKIKKPEIVIYQCSEDGKGDTIKPRLEQAGADCNRVAFIKDDNGELTLEDERIKNAINQIGAKMVVFDPIQAFIGHNGNMTNAVKMRETLSKLSKVAEETNCAIVLVGHMTKSSGGKQIYRGLGSIDIAATVRSILMVSRDKEEPWKRYMFPVKSSLAPEGEPIGFELDKEKGFHWMGKCQINIEELLAVEKSTAKKDVAVEYLQTLLAVEDLPSTYIYEKMKEYGIAKRTVQEAKKIAEISAYKKGKIWYWHMEVGDSI</sequence>
<protein>
    <recommendedName>
        <fullName evidence="1">AAA+ ATPase domain-containing protein</fullName>
    </recommendedName>
</protein>
<dbReference type="EMBL" id="QRHN01000016">
    <property type="protein sequence ID" value="RHF77360.1"/>
    <property type="molecule type" value="Genomic_DNA"/>
</dbReference>
<dbReference type="SMART" id="SM00382">
    <property type="entry name" value="AAA"/>
    <property type="match status" value="1"/>
</dbReference>
<evidence type="ECO:0000313" key="2">
    <source>
        <dbReference type="EMBL" id="RHF77360.1"/>
    </source>
</evidence>
<dbReference type="RefSeq" id="WP_118237817.1">
    <property type="nucleotide sequence ID" value="NZ_QRHN01000016.1"/>
</dbReference>
<dbReference type="Pfam" id="PF13481">
    <property type="entry name" value="AAA_25"/>
    <property type="match status" value="1"/>
</dbReference>
<evidence type="ECO:0000259" key="1">
    <source>
        <dbReference type="SMART" id="SM00382"/>
    </source>
</evidence>
<accession>A0A414Q999</accession>
<dbReference type="InterPro" id="IPR003593">
    <property type="entry name" value="AAA+_ATPase"/>
</dbReference>
<feature type="domain" description="AAA+ ATPase" evidence="1">
    <location>
        <begin position="29"/>
        <end position="205"/>
    </location>
</feature>
<organism evidence="2 3">
    <name type="scientific">Dorea formicigenerans</name>
    <dbReference type="NCBI Taxonomy" id="39486"/>
    <lineage>
        <taxon>Bacteria</taxon>
        <taxon>Bacillati</taxon>
        <taxon>Bacillota</taxon>
        <taxon>Clostridia</taxon>
        <taxon>Lachnospirales</taxon>
        <taxon>Lachnospiraceae</taxon>
        <taxon>Dorea</taxon>
    </lineage>
</organism>
<evidence type="ECO:0000313" key="3">
    <source>
        <dbReference type="Proteomes" id="UP000285666"/>
    </source>
</evidence>
<dbReference type="AlphaFoldDB" id="A0A414Q999"/>
<name>A0A414Q999_9FIRM</name>
<dbReference type="SUPFAM" id="SSF52540">
    <property type="entry name" value="P-loop containing nucleoside triphosphate hydrolases"/>
    <property type="match status" value="1"/>
</dbReference>